<reference evidence="3" key="1">
    <citation type="journal article" date="2023" name="Plant J.">
        <title>The genome of the king protea, Protea cynaroides.</title>
        <authorList>
            <person name="Chang J."/>
            <person name="Duong T.A."/>
            <person name="Schoeman C."/>
            <person name="Ma X."/>
            <person name="Roodt D."/>
            <person name="Barker N."/>
            <person name="Li Z."/>
            <person name="Van de Peer Y."/>
            <person name="Mizrachi E."/>
        </authorList>
    </citation>
    <scope>NUCLEOTIDE SEQUENCE</scope>
    <source>
        <tissue evidence="3">Young leaves</tissue>
    </source>
</reference>
<proteinExistence type="predicted"/>
<keyword evidence="2" id="KW-1133">Transmembrane helix</keyword>
<organism evidence="3 4">
    <name type="scientific">Protea cynaroides</name>
    <dbReference type="NCBI Taxonomy" id="273540"/>
    <lineage>
        <taxon>Eukaryota</taxon>
        <taxon>Viridiplantae</taxon>
        <taxon>Streptophyta</taxon>
        <taxon>Embryophyta</taxon>
        <taxon>Tracheophyta</taxon>
        <taxon>Spermatophyta</taxon>
        <taxon>Magnoliopsida</taxon>
        <taxon>Proteales</taxon>
        <taxon>Proteaceae</taxon>
        <taxon>Protea</taxon>
    </lineage>
</organism>
<evidence type="ECO:0000256" key="2">
    <source>
        <dbReference type="SAM" id="Phobius"/>
    </source>
</evidence>
<evidence type="ECO:0000256" key="1">
    <source>
        <dbReference type="SAM" id="MobiDB-lite"/>
    </source>
</evidence>
<evidence type="ECO:0000313" key="4">
    <source>
        <dbReference type="Proteomes" id="UP001141806"/>
    </source>
</evidence>
<keyword evidence="2" id="KW-0472">Membrane</keyword>
<comment type="caution">
    <text evidence="3">The sequence shown here is derived from an EMBL/GenBank/DDBJ whole genome shotgun (WGS) entry which is preliminary data.</text>
</comment>
<feature type="transmembrane region" description="Helical" evidence="2">
    <location>
        <begin position="37"/>
        <end position="57"/>
    </location>
</feature>
<keyword evidence="2" id="KW-0812">Transmembrane</keyword>
<feature type="transmembrane region" description="Helical" evidence="2">
    <location>
        <begin position="64"/>
        <end position="91"/>
    </location>
</feature>
<gene>
    <name evidence="3" type="ORF">NE237_021972</name>
</gene>
<accession>A0A9Q0H8Z2</accession>
<feature type="region of interest" description="Disordered" evidence="1">
    <location>
        <begin position="119"/>
        <end position="148"/>
    </location>
</feature>
<dbReference type="AlphaFoldDB" id="A0A9Q0H8Z2"/>
<feature type="compositionally biased region" description="Low complexity" evidence="1">
    <location>
        <begin position="119"/>
        <end position="131"/>
    </location>
</feature>
<protein>
    <submittedName>
        <fullName evidence="3">Uncharacterized protein</fullName>
    </submittedName>
</protein>
<keyword evidence="4" id="KW-1185">Reference proteome</keyword>
<dbReference type="EMBL" id="JAMYWD010000009">
    <property type="protein sequence ID" value="KAJ4962062.1"/>
    <property type="molecule type" value="Genomic_DNA"/>
</dbReference>
<sequence length="190" mass="20952">MFVKLEKGAPKIGEVEIFAEVVIVVDIFLLTKNLPELIRLILLILVKSIHGNSTLALTADQYQCLLLLLGELPYIFITTNLALVLGVVFSWDSPRFFFPTILPFPMPDSVVESILQSTTTHSPSSSSTSPVDDPPPPDPPRRSSRATRPPTYLGDYCCSHVQASLSSLSTSLVRSGTFFSLSSFNFLWSF</sequence>
<dbReference type="Proteomes" id="UP001141806">
    <property type="component" value="Unassembled WGS sequence"/>
</dbReference>
<name>A0A9Q0H8Z2_9MAGN</name>
<evidence type="ECO:0000313" key="3">
    <source>
        <dbReference type="EMBL" id="KAJ4962062.1"/>
    </source>
</evidence>